<dbReference type="OrthoDB" id="9801912at2"/>
<dbReference type="Pfam" id="PF00496">
    <property type="entry name" value="SBP_bac_5"/>
    <property type="match status" value="1"/>
</dbReference>
<dbReference type="InterPro" id="IPR039424">
    <property type="entry name" value="SBP_5"/>
</dbReference>
<dbReference type="EMBL" id="CAUM01000125">
    <property type="protein sequence ID" value="CCV07444.1"/>
    <property type="molecule type" value="Genomic_DNA"/>
</dbReference>
<dbReference type="GO" id="GO:0015833">
    <property type="term" value="P:peptide transport"/>
    <property type="evidence" value="ECO:0007669"/>
    <property type="project" value="TreeGrafter"/>
</dbReference>
<keyword evidence="4" id="KW-0732">Signal</keyword>
<dbReference type="GO" id="GO:0043190">
    <property type="term" value="C:ATP-binding cassette (ABC) transporter complex"/>
    <property type="evidence" value="ECO:0007669"/>
    <property type="project" value="InterPro"/>
</dbReference>
<dbReference type="Gene3D" id="3.10.105.10">
    <property type="entry name" value="Dipeptide-binding Protein, Domain 3"/>
    <property type="match status" value="1"/>
</dbReference>
<keyword evidence="3" id="KW-0813">Transport</keyword>
<dbReference type="RefSeq" id="WP_008876331.1">
    <property type="nucleotide sequence ID" value="NZ_CAUM01000125.1"/>
</dbReference>
<evidence type="ECO:0000256" key="2">
    <source>
        <dbReference type="ARBA" id="ARBA00005695"/>
    </source>
</evidence>
<comment type="subcellular location">
    <subcellularLocation>
        <location evidence="1">Periplasm</location>
    </subcellularLocation>
</comment>
<evidence type="ECO:0000256" key="1">
    <source>
        <dbReference type="ARBA" id="ARBA00004418"/>
    </source>
</evidence>
<evidence type="ECO:0000256" key="3">
    <source>
        <dbReference type="ARBA" id="ARBA00022448"/>
    </source>
</evidence>
<dbReference type="InterPro" id="IPR000914">
    <property type="entry name" value="SBP_5_dom"/>
</dbReference>
<gene>
    <name evidence="6" type="primary">nikA</name>
    <name evidence="6" type="ORF">MESS2_570003</name>
</gene>
<dbReference type="PIRSF" id="PIRSF002741">
    <property type="entry name" value="MppA"/>
    <property type="match status" value="1"/>
</dbReference>
<dbReference type="GO" id="GO:0030288">
    <property type="term" value="C:outer membrane-bounded periplasmic space"/>
    <property type="evidence" value="ECO:0007669"/>
    <property type="project" value="UniProtKB-ARBA"/>
</dbReference>
<evidence type="ECO:0000259" key="5">
    <source>
        <dbReference type="Pfam" id="PF00496"/>
    </source>
</evidence>
<dbReference type="Proteomes" id="UP000012062">
    <property type="component" value="Unassembled WGS sequence"/>
</dbReference>
<keyword evidence="7" id="KW-1185">Reference proteome</keyword>
<dbReference type="PANTHER" id="PTHR30290">
    <property type="entry name" value="PERIPLASMIC BINDING COMPONENT OF ABC TRANSPORTER"/>
    <property type="match status" value="1"/>
</dbReference>
<protein>
    <submittedName>
        <fullName evidence="6">Nickel transporter subunit periplasmic-binding component of ABC superfamily</fullName>
    </submittedName>
</protein>
<dbReference type="PROSITE" id="PS51318">
    <property type="entry name" value="TAT"/>
    <property type="match status" value="1"/>
</dbReference>
<dbReference type="PANTHER" id="PTHR30290:SF10">
    <property type="entry name" value="PERIPLASMIC OLIGOPEPTIDE-BINDING PROTEIN-RELATED"/>
    <property type="match status" value="1"/>
</dbReference>
<dbReference type="InterPro" id="IPR030678">
    <property type="entry name" value="Peptide/Ni-bd"/>
</dbReference>
<name>M5ERJ1_9HYPH</name>
<sequence length="523" mass="56819">MTITRRSILKAFAAAPVLFGFDGMIRSAMADNQSGTLRVAVAKASANLDARDYVAQFQLQDLIYEPLIRYGAGGVPAPSLAESWSFSDNDTRLTLNLRKNVSFTDGHPFNADSAIWNLKLWMGVADNSWINASKYFSDVRKIDEYTIEIKFTQPVPGLMYELSYVRPVRFLSPISVNEDGTLKAPVGTGPWIVQENSASGSSFIRNGKYWGDKPSFSGIEIAVMPDSRSRVNAMRSDELDIVGGGAAALTSQEADTLRRAGINVLTAQGSMTMVLSFNTQRNAALAEKAVRQAIDVGYDRTAVSAVLFNGDAAPAGDLLGPTVPLSGTRHDASVRDVEKAKQLLENAGWTGAPYRSKSGKTLSVELLVSDDFIAGSKVFGEILQQQLGEIGIEVTVRSFDHASRHSKIPKREYDIAILQTYGAPYDPFGSVTLLFLSTIESGSDGKVALDPSLDPLIVAATEAVGEEAQLAALQVFYDKLREEVLYSPVLYPPIYWAASSRVEGFKVPPTDTEFPYRGIVLKS</sequence>
<evidence type="ECO:0000256" key="4">
    <source>
        <dbReference type="ARBA" id="ARBA00022729"/>
    </source>
</evidence>
<organism evidence="6 7">
    <name type="scientific">Mesorhizobium metallidurans STM 2683</name>
    <dbReference type="NCBI Taxonomy" id="1297569"/>
    <lineage>
        <taxon>Bacteria</taxon>
        <taxon>Pseudomonadati</taxon>
        <taxon>Pseudomonadota</taxon>
        <taxon>Alphaproteobacteria</taxon>
        <taxon>Hyphomicrobiales</taxon>
        <taxon>Phyllobacteriaceae</taxon>
        <taxon>Mesorhizobium</taxon>
    </lineage>
</organism>
<accession>M5ERJ1</accession>
<dbReference type="Gene3D" id="3.40.190.10">
    <property type="entry name" value="Periplasmic binding protein-like II"/>
    <property type="match status" value="1"/>
</dbReference>
<dbReference type="eggNOG" id="COG0747">
    <property type="taxonomic scope" value="Bacteria"/>
</dbReference>
<evidence type="ECO:0000313" key="6">
    <source>
        <dbReference type="EMBL" id="CCV07444.1"/>
    </source>
</evidence>
<reference evidence="6 7" key="1">
    <citation type="submission" date="2013-02" db="EMBL/GenBank/DDBJ databases">
        <authorList>
            <person name="Genoscope - CEA"/>
        </authorList>
    </citation>
    <scope>NUCLEOTIDE SEQUENCE [LARGE SCALE GENOMIC DNA]</scope>
    <source>
        <strain evidence="6 7">STM 2683</strain>
    </source>
</reference>
<dbReference type="AlphaFoldDB" id="M5ERJ1"/>
<dbReference type="GO" id="GO:1904680">
    <property type="term" value="F:peptide transmembrane transporter activity"/>
    <property type="evidence" value="ECO:0007669"/>
    <property type="project" value="TreeGrafter"/>
</dbReference>
<dbReference type="SUPFAM" id="SSF53850">
    <property type="entry name" value="Periplasmic binding protein-like II"/>
    <property type="match status" value="1"/>
</dbReference>
<dbReference type="InterPro" id="IPR006311">
    <property type="entry name" value="TAT_signal"/>
</dbReference>
<evidence type="ECO:0000313" key="7">
    <source>
        <dbReference type="Proteomes" id="UP000012062"/>
    </source>
</evidence>
<feature type="domain" description="Solute-binding protein family 5" evidence="5">
    <location>
        <begin position="76"/>
        <end position="438"/>
    </location>
</feature>
<comment type="similarity">
    <text evidence="2">Belongs to the bacterial solute-binding protein 5 family.</text>
</comment>
<comment type="caution">
    <text evidence="6">The sequence shown here is derived from an EMBL/GenBank/DDBJ whole genome shotgun (WGS) entry which is preliminary data.</text>
</comment>
<proteinExistence type="inferred from homology"/>
<dbReference type="STRING" id="1297569.MESS2_570003"/>